<keyword evidence="1" id="KW-1133">Transmembrane helix</keyword>
<organism evidence="2 3">
    <name type="scientific">Acidiphilium rubrum</name>
    <dbReference type="NCBI Taxonomy" id="526"/>
    <lineage>
        <taxon>Bacteria</taxon>
        <taxon>Pseudomonadati</taxon>
        <taxon>Pseudomonadota</taxon>
        <taxon>Alphaproteobacteria</taxon>
        <taxon>Acetobacterales</taxon>
        <taxon>Acidocellaceae</taxon>
        <taxon>Acidiphilium</taxon>
    </lineage>
</organism>
<dbReference type="AlphaFoldDB" id="A0A8G2CID2"/>
<name>A0A8G2CID2_ACIRU</name>
<keyword evidence="1" id="KW-0472">Membrane</keyword>
<comment type="caution">
    <text evidence="2">The sequence shown here is derived from an EMBL/GenBank/DDBJ whole genome shotgun (WGS) entry which is preliminary data.</text>
</comment>
<evidence type="ECO:0000313" key="3">
    <source>
        <dbReference type="Proteomes" id="UP000186308"/>
    </source>
</evidence>
<reference evidence="2 3" key="1">
    <citation type="submission" date="2017-01" db="EMBL/GenBank/DDBJ databases">
        <authorList>
            <person name="Varghese N."/>
            <person name="Submissions S."/>
        </authorList>
    </citation>
    <scope>NUCLEOTIDE SEQUENCE [LARGE SCALE GENOMIC DNA]</scope>
    <source>
        <strain evidence="2 3">ATCC 35905</strain>
    </source>
</reference>
<keyword evidence="3" id="KW-1185">Reference proteome</keyword>
<evidence type="ECO:0000256" key="1">
    <source>
        <dbReference type="SAM" id="Phobius"/>
    </source>
</evidence>
<evidence type="ECO:0000313" key="2">
    <source>
        <dbReference type="EMBL" id="SIQ26380.1"/>
    </source>
</evidence>
<accession>A0A8G2CID2</accession>
<dbReference type="Proteomes" id="UP000186308">
    <property type="component" value="Unassembled WGS sequence"/>
</dbReference>
<dbReference type="EMBL" id="FTNE01000003">
    <property type="protein sequence ID" value="SIQ26380.1"/>
    <property type="molecule type" value="Genomic_DNA"/>
</dbReference>
<sequence>MYNQYRHIVLAEPKATPVRPIGSIDHELASFTAPAKPSKLREIASNVAPAMPFVVAIVMIAGFALAAYPLIVHDLPVFLAQSPLG</sequence>
<keyword evidence="1" id="KW-0812">Transmembrane</keyword>
<proteinExistence type="predicted"/>
<protein>
    <submittedName>
        <fullName evidence="2">Uncharacterized protein</fullName>
    </submittedName>
</protein>
<gene>
    <name evidence="2" type="ORF">SAMN05421828_1034</name>
</gene>
<dbReference type="RefSeq" id="WP_029311532.1">
    <property type="nucleotide sequence ID" value="NZ_FTNE01000003.1"/>
</dbReference>
<feature type="transmembrane region" description="Helical" evidence="1">
    <location>
        <begin position="47"/>
        <end position="71"/>
    </location>
</feature>